<dbReference type="EMBL" id="LAZR01013402">
    <property type="protein sequence ID" value="KKM22121.1"/>
    <property type="molecule type" value="Genomic_DNA"/>
</dbReference>
<accession>A0A0F9I3C8</accession>
<reference evidence="1" key="1">
    <citation type="journal article" date="2015" name="Nature">
        <title>Complex archaea that bridge the gap between prokaryotes and eukaryotes.</title>
        <authorList>
            <person name="Spang A."/>
            <person name="Saw J.H."/>
            <person name="Jorgensen S.L."/>
            <person name="Zaremba-Niedzwiedzka K."/>
            <person name="Martijn J."/>
            <person name="Lind A.E."/>
            <person name="van Eijk R."/>
            <person name="Schleper C."/>
            <person name="Guy L."/>
            <person name="Ettema T.J."/>
        </authorList>
    </citation>
    <scope>NUCLEOTIDE SEQUENCE</scope>
</reference>
<organism evidence="1">
    <name type="scientific">marine sediment metagenome</name>
    <dbReference type="NCBI Taxonomy" id="412755"/>
    <lineage>
        <taxon>unclassified sequences</taxon>
        <taxon>metagenomes</taxon>
        <taxon>ecological metagenomes</taxon>
    </lineage>
</organism>
<comment type="caution">
    <text evidence="1">The sequence shown here is derived from an EMBL/GenBank/DDBJ whole genome shotgun (WGS) entry which is preliminary data.</text>
</comment>
<name>A0A0F9I3C8_9ZZZZ</name>
<evidence type="ECO:0000313" key="1">
    <source>
        <dbReference type="EMBL" id="KKM22121.1"/>
    </source>
</evidence>
<protein>
    <submittedName>
        <fullName evidence="1">Uncharacterized protein</fullName>
    </submittedName>
</protein>
<sequence length="179" mass="19204">MANLSKAPAGNSQVELATSNQTPITDFSLTNSNVQDINDNYLELRLFAETQASGAKTIGEIYLYPNTVQAAASNAAKVNAYGGVKFAHFEATFTSGVMHRHPITLVTATNYGVCKTWDITSCDGFALWTPSVLSNTVGNEAPFTFDMRGYTAFDIRLTDINSTAGGAQNTGVVVGWRSF</sequence>
<dbReference type="AlphaFoldDB" id="A0A0F9I3C8"/>
<proteinExistence type="predicted"/>
<gene>
    <name evidence="1" type="ORF">LCGC14_1628540</name>
</gene>